<dbReference type="EMBL" id="CCKQ01007648">
    <property type="protein sequence ID" value="CDW79055.1"/>
    <property type="molecule type" value="Genomic_DNA"/>
</dbReference>
<dbReference type="InParanoid" id="A0A078A9W1"/>
<accession>A0A078A9W1</accession>
<evidence type="ECO:0000313" key="1">
    <source>
        <dbReference type="EMBL" id="CDW79055.1"/>
    </source>
</evidence>
<organism evidence="1 2">
    <name type="scientific">Stylonychia lemnae</name>
    <name type="common">Ciliate</name>
    <dbReference type="NCBI Taxonomy" id="5949"/>
    <lineage>
        <taxon>Eukaryota</taxon>
        <taxon>Sar</taxon>
        <taxon>Alveolata</taxon>
        <taxon>Ciliophora</taxon>
        <taxon>Intramacronucleata</taxon>
        <taxon>Spirotrichea</taxon>
        <taxon>Stichotrichia</taxon>
        <taxon>Sporadotrichida</taxon>
        <taxon>Oxytrichidae</taxon>
        <taxon>Stylonychinae</taxon>
        <taxon>Stylonychia</taxon>
    </lineage>
</organism>
<dbReference type="Proteomes" id="UP000039865">
    <property type="component" value="Unassembled WGS sequence"/>
</dbReference>
<protein>
    <submittedName>
        <fullName evidence="1">Uncharacterized protein</fullName>
    </submittedName>
</protein>
<name>A0A078A9W1_STYLE</name>
<sequence length="124" mass="14558">MLWPLTIFTNRKKNLKQQKDRDGLIANKVKSQQKIPPEYLYPIGACGMIDPPPHCMEAHSLTNYKPQKIGYDSAWQWYKQHTPKVQADPEIDVVRYEVICEYNRGCRFVPKISPPQVLNYLIRQ</sequence>
<dbReference type="AlphaFoldDB" id="A0A078A9W1"/>
<keyword evidence="2" id="KW-1185">Reference proteome</keyword>
<evidence type="ECO:0000313" key="2">
    <source>
        <dbReference type="Proteomes" id="UP000039865"/>
    </source>
</evidence>
<proteinExistence type="predicted"/>
<gene>
    <name evidence="1" type="primary">Contig14478.g15430</name>
    <name evidence="1" type="ORF">STYLEM_8040</name>
</gene>
<reference evidence="1 2" key="1">
    <citation type="submission" date="2014-06" db="EMBL/GenBank/DDBJ databases">
        <authorList>
            <person name="Swart Estienne"/>
        </authorList>
    </citation>
    <scope>NUCLEOTIDE SEQUENCE [LARGE SCALE GENOMIC DNA]</scope>
    <source>
        <strain evidence="1 2">130c</strain>
    </source>
</reference>